<dbReference type="CDD" id="cd00010">
    <property type="entry name" value="AAI_LTSS"/>
    <property type="match status" value="1"/>
</dbReference>
<dbReference type="InterPro" id="IPR043325">
    <property type="entry name" value="LTSS"/>
</dbReference>
<evidence type="ECO:0000256" key="1">
    <source>
        <dbReference type="ARBA" id="ARBA00004609"/>
    </source>
</evidence>
<dbReference type="GO" id="GO:0098552">
    <property type="term" value="C:side of membrane"/>
    <property type="evidence" value="ECO:0007669"/>
    <property type="project" value="UniProtKB-KW"/>
</dbReference>
<protein>
    <recommendedName>
        <fullName evidence="11">Bifunctional inhibitor/plant lipid transfer protein/seed storage helical domain-containing protein</fullName>
    </recommendedName>
</protein>
<dbReference type="PANTHER" id="PTHR33044">
    <property type="entry name" value="BIFUNCTIONAL INHIBITOR/LIPID-TRANSFER PROTEIN/SEED STORAGE 2S ALBUMIN SUPERFAMILY PROTEIN-RELATED"/>
    <property type="match status" value="1"/>
</dbReference>
<evidence type="ECO:0000256" key="8">
    <source>
        <dbReference type="ARBA" id="ARBA00023288"/>
    </source>
</evidence>
<dbReference type="Pfam" id="PF14368">
    <property type="entry name" value="LTP_2"/>
    <property type="match status" value="1"/>
</dbReference>
<dbReference type="AlphaFoldDB" id="A0AA39SDE8"/>
<keyword evidence="3" id="KW-1003">Cell membrane</keyword>
<keyword evidence="13" id="KW-1185">Reference proteome</keyword>
<feature type="chain" id="PRO_5041469769" description="Bifunctional inhibitor/plant lipid transfer protein/seed storage helical domain-containing protein" evidence="10">
    <location>
        <begin position="29"/>
        <end position="338"/>
    </location>
</feature>
<feature type="region of interest" description="Disordered" evidence="9">
    <location>
        <begin position="136"/>
        <end position="161"/>
    </location>
</feature>
<gene>
    <name evidence="12" type="ORF">LWI29_033525</name>
</gene>
<reference evidence="12" key="2">
    <citation type="submission" date="2023-06" db="EMBL/GenBank/DDBJ databases">
        <authorList>
            <person name="Swenson N.G."/>
            <person name="Wegrzyn J.L."/>
            <person name="Mcevoy S.L."/>
        </authorList>
    </citation>
    <scope>NUCLEOTIDE SEQUENCE</scope>
    <source>
        <strain evidence="12">NS2018</strain>
        <tissue evidence="12">Leaf</tissue>
    </source>
</reference>
<comment type="similarity">
    <text evidence="2">Belongs to the plant LTP family.</text>
</comment>
<evidence type="ECO:0000256" key="3">
    <source>
        <dbReference type="ARBA" id="ARBA00022475"/>
    </source>
</evidence>
<accession>A0AA39SDE8</accession>
<evidence type="ECO:0000256" key="5">
    <source>
        <dbReference type="ARBA" id="ARBA00022729"/>
    </source>
</evidence>
<evidence type="ECO:0000259" key="11">
    <source>
        <dbReference type="Pfam" id="PF14368"/>
    </source>
</evidence>
<evidence type="ECO:0000256" key="4">
    <source>
        <dbReference type="ARBA" id="ARBA00022622"/>
    </source>
</evidence>
<sequence length="338" mass="36741">MAFDKKFWSTAMVVFVVVVMATTRLTEAQQIPSCASKLTQCAVFINNATSKPNAECCNAIKEAVANELPCLCTLYNTPGLLASFNINVTDALRVSNDCNVKNGLSTCNSAAPPTSVTTPGHSKELYKEGDVVQSKAANIPDVGGESNVTRNGSYGPRMQVSYGRNGRNNVGTIFFSKRYGNLGNFGGVCSGSKSNNIPHVNGVEEVDKLAASKIDSSKNVLDNSGKKCVHSDNIVNHVSKKVGSFRFEILSEDMEENELLSKRNQIRARYYLKFLIEKDLVAMPDLHLFTFSSAHVAAPSLDPDLPHPPPPHNLLEMCRLRITATIIDQATISVEVKI</sequence>
<feature type="domain" description="Bifunctional inhibitor/plant lipid transfer protein/seed storage helical" evidence="11">
    <location>
        <begin position="17"/>
        <end position="107"/>
    </location>
</feature>
<evidence type="ECO:0000256" key="7">
    <source>
        <dbReference type="ARBA" id="ARBA00023180"/>
    </source>
</evidence>
<keyword evidence="6" id="KW-1015">Disulfide bond</keyword>
<dbReference type="Proteomes" id="UP001168877">
    <property type="component" value="Unassembled WGS sequence"/>
</dbReference>
<dbReference type="GO" id="GO:0005886">
    <property type="term" value="C:plasma membrane"/>
    <property type="evidence" value="ECO:0007669"/>
    <property type="project" value="UniProtKB-SubCell"/>
</dbReference>
<keyword evidence="4" id="KW-0472">Membrane</keyword>
<name>A0AA39SDE8_ACESA</name>
<evidence type="ECO:0000256" key="10">
    <source>
        <dbReference type="SAM" id="SignalP"/>
    </source>
</evidence>
<reference evidence="12" key="1">
    <citation type="journal article" date="2022" name="Plant J.">
        <title>Strategies of tolerance reflected in two North American maple genomes.</title>
        <authorList>
            <person name="McEvoy S.L."/>
            <person name="Sezen U.U."/>
            <person name="Trouern-Trend A."/>
            <person name="McMahon S.M."/>
            <person name="Schaberg P.G."/>
            <person name="Yang J."/>
            <person name="Wegrzyn J.L."/>
            <person name="Swenson N.G."/>
        </authorList>
    </citation>
    <scope>NUCLEOTIDE SEQUENCE</scope>
    <source>
        <strain evidence="12">NS2018</strain>
    </source>
</reference>
<proteinExistence type="inferred from homology"/>
<keyword evidence="8" id="KW-0449">Lipoprotein</keyword>
<dbReference type="Gene3D" id="1.10.110.10">
    <property type="entry name" value="Plant lipid-transfer and hydrophobic proteins"/>
    <property type="match status" value="1"/>
</dbReference>
<comment type="caution">
    <text evidence="12">The sequence shown here is derived from an EMBL/GenBank/DDBJ whole genome shotgun (WGS) entry which is preliminary data.</text>
</comment>
<evidence type="ECO:0000256" key="9">
    <source>
        <dbReference type="SAM" id="MobiDB-lite"/>
    </source>
</evidence>
<keyword evidence="4" id="KW-0336">GPI-anchor</keyword>
<evidence type="ECO:0000313" key="12">
    <source>
        <dbReference type="EMBL" id="KAK0588050.1"/>
    </source>
</evidence>
<dbReference type="EMBL" id="JAUESC010000382">
    <property type="protein sequence ID" value="KAK0588050.1"/>
    <property type="molecule type" value="Genomic_DNA"/>
</dbReference>
<evidence type="ECO:0000256" key="2">
    <source>
        <dbReference type="ARBA" id="ARBA00009748"/>
    </source>
</evidence>
<organism evidence="12 13">
    <name type="scientific">Acer saccharum</name>
    <name type="common">Sugar maple</name>
    <dbReference type="NCBI Taxonomy" id="4024"/>
    <lineage>
        <taxon>Eukaryota</taxon>
        <taxon>Viridiplantae</taxon>
        <taxon>Streptophyta</taxon>
        <taxon>Embryophyta</taxon>
        <taxon>Tracheophyta</taxon>
        <taxon>Spermatophyta</taxon>
        <taxon>Magnoliopsida</taxon>
        <taxon>eudicotyledons</taxon>
        <taxon>Gunneridae</taxon>
        <taxon>Pentapetalae</taxon>
        <taxon>rosids</taxon>
        <taxon>malvids</taxon>
        <taxon>Sapindales</taxon>
        <taxon>Sapindaceae</taxon>
        <taxon>Hippocastanoideae</taxon>
        <taxon>Acereae</taxon>
        <taxon>Acer</taxon>
    </lineage>
</organism>
<keyword evidence="7" id="KW-0325">Glycoprotein</keyword>
<evidence type="ECO:0000313" key="13">
    <source>
        <dbReference type="Proteomes" id="UP001168877"/>
    </source>
</evidence>
<dbReference type="InterPro" id="IPR016140">
    <property type="entry name" value="Bifunc_inhib/LTP/seed_store"/>
</dbReference>
<evidence type="ECO:0000256" key="6">
    <source>
        <dbReference type="ARBA" id="ARBA00023157"/>
    </source>
</evidence>
<keyword evidence="5 10" id="KW-0732">Signal</keyword>
<feature type="signal peptide" evidence="10">
    <location>
        <begin position="1"/>
        <end position="28"/>
    </location>
</feature>
<dbReference type="InterPro" id="IPR036312">
    <property type="entry name" value="Bifun_inhib/LTP/seed_sf"/>
</dbReference>
<dbReference type="SUPFAM" id="SSF47699">
    <property type="entry name" value="Bifunctional inhibitor/lipid-transfer protein/seed storage 2S albumin"/>
    <property type="match status" value="1"/>
</dbReference>
<comment type="subcellular location">
    <subcellularLocation>
        <location evidence="1">Cell membrane</location>
        <topology evidence="1">Lipid-anchor</topology>
        <topology evidence="1">GPI-anchor</topology>
    </subcellularLocation>
</comment>